<dbReference type="PANTHER" id="PTHR28004:SF2">
    <property type="entry name" value="D-SERINE DEHYDRATASE"/>
    <property type="match status" value="1"/>
</dbReference>
<dbReference type="GO" id="GO:0036088">
    <property type="term" value="P:D-serine catabolic process"/>
    <property type="evidence" value="ECO:0007669"/>
    <property type="project" value="TreeGrafter"/>
</dbReference>
<feature type="domain" description="Alanine racemase N-terminal" evidence="2">
    <location>
        <begin position="65"/>
        <end position="292"/>
    </location>
</feature>
<evidence type="ECO:0000313" key="3">
    <source>
        <dbReference type="EMBL" id="MBB4839976.1"/>
    </source>
</evidence>
<dbReference type="InterPro" id="IPR001608">
    <property type="entry name" value="Ala_racemase_N"/>
</dbReference>
<dbReference type="EMBL" id="JACHLN010000003">
    <property type="protein sequence ID" value="MBB4839976.1"/>
    <property type="molecule type" value="Genomic_DNA"/>
</dbReference>
<comment type="caution">
    <text evidence="3">The sequence shown here is derived from an EMBL/GenBank/DDBJ whole genome shotgun (WGS) entry which is preliminary data.</text>
</comment>
<evidence type="ECO:0000313" key="4">
    <source>
        <dbReference type="Proteomes" id="UP000575241"/>
    </source>
</evidence>
<organism evidence="3 4">
    <name type="scientific">Sphingomonas kyeonggiensis</name>
    <dbReference type="NCBI Taxonomy" id="1268553"/>
    <lineage>
        <taxon>Bacteria</taxon>
        <taxon>Pseudomonadati</taxon>
        <taxon>Pseudomonadota</taxon>
        <taxon>Alphaproteobacteria</taxon>
        <taxon>Sphingomonadales</taxon>
        <taxon>Sphingomonadaceae</taxon>
        <taxon>Sphingomonas</taxon>
    </lineage>
</organism>
<dbReference type="GO" id="GO:0008721">
    <property type="term" value="F:D-serine ammonia-lyase activity"/>
    <property type="evidence" value="ECO:0007669"/>
    <property type="project" value="TreeGrafter"/>
</dbReference>
<dbReference type="Gene3D" id="3.20.20.10">
    <property type="entry name" value="Alanine racemase"/>
    <property type="match status" value="1"/>
</dbReference>
<evidence type="ECO:0000259" key="2">
    <source>
        <dbReference type="Pfam" id="PF01168"/>
    </source>
</evidence>
<keyword evidence="4" id="KW-1185">Reference proteome</keyword>
<proteinExistence type="predicted"/>
<dbReference type="Proteomes" id="UP000575241">
    <property type="component" value="Unassembled WGS sequence"/>
</dbReference>
<dbReference type="PANTHER" id="PTHR28004">
    <property type="entry name" value="ZGC:162816-RELATED"/>
    <property type="match status" value="1"/>
</dbReference>
<dbReference type="AlphaFoldDB" id="A0A7W7K3G5"/>
<sequence>MADAPAKPRRFGRRAMIVGGAAVVAGGIGVAALRKGDQGGAHDAYFLRLSKALRDAGIAHPVLVVDRTRLDHNIAAARKVLAPSRLPLRVVVKSLPAPQLIGHVMAGMGTNRLMVFNGAMLADMARLHPDADLLLGKPLPALEAAAFLRNQSAEAGAKVQWLIDTPERLAQYAEIARGIARPVRVALEIDVGLHRGGFPDPESLAKAVAQARANPLLSLSGLMGYDPHVMKMPNPDAAYAEAQDRYRKSIASLRSAGTDPAGLTLNGAGSPTYALHAGKGTVANEVSVGSAFVKPVDFDVSTLEPHLPAAFIATPVIKAQQRFRLPGYEWLSGPINFFDPNTEKGFFVYGGHWLATPVSPPGLEYNGLFGRSSNQELLTGSARVALHPDDYVFLRPNQSEALFLQFGDIALFDGQRIVDRWPTLPVSA</sequence>
<evidence type="ECO:0000256" key="1">
    <source>
        <dbReference type="SAM" id="Phobius"/>
    </source>
</evidence>
<dbReference type="RefSeq" id="WP_184168491.1">
    <property type="nucleotide sequence ID" value="NZ_JACHLN010000003.1"/>
</dbReference>
<dbReference type="InterPro" id="IPR051466">
    <property type="entry name" value="D-amino_acid_metab_enzyme"/>
</dbReference>
<keyword evidence="1" id="KW-1133">Transmembrane helix</keyword>
<accession>A0A7W7K3G5</accession>
<dbReference type="SUPFAM" id="SSF51419">
    <property type="entry name" value="PLP-binding barrel"/>
    <property type="match status" value="1"/>
</dbReference>
<name>A0A7W7K3G5_9SPHN</name>
<feature type="transmembrane region" description="Helical" evidence="1">
    <location>
        <begin position="15"/>
        <end position="33"/>
    </location>
</feature>
<dbReference type="InterPro" id="IPR029066">
    <property type="entry name" value="PLP-binding_barrel"/>
</dbReference>
<keyword evidence="1" id="KW-0472">Membrane</keyword>
<dbReference type="Pfam" id="PF01168">
    <property type="entry name" value="Ala_racemase_N"/>
    <property type="match status" value="1"/>
</dbReference>
<protein>
    <submittedName>
        <fullName evidence="3">D-serine deaminase-like pyridoxal phosphate-dependent protein</fullName>
    </submittedName>
</protein>
<keyword evidence="1" id="KW-0812">Transmembrane</keyword>
<gene>
    <name evidence="3" type="ORF">HNP52_003068</name>
</gene>
<reference evidence="3 4" key="1">
    <citation type="submission" date="2020-08" db="EMBL/GenBank/DDBJ databases">
        <title>Functional genomics of gut bacteria from endangered species of beetles.</title>
        <authorList>
            <person name="Carlos-Shanley C."/>
        </authorList>
    </citation>
    <scope>NUCLEOTIDE SEQUENCE [LARGE SCALE GENOMIC DNA]</scope>
    <source>
        <strain evidence="3 4">S00224</strain>
    </source>
</reference>